<dbReference type="Pfam" id="PF11721">
    <property type="entry name" value="Malectin"/>
    <property type="match status" value="1"/>
</dbReference>
<proteinExistence type="predicted"/>
<dbReference type="InterPro" id="IPR008979">
    <property type="entry name" value="Galactose-bd-like_sf"/>
</dbReference>
<gene>
    <name evidence="2" type="ORF">I2I01_10110</name>
</gene>
<dbReference type="AlphaFoldDB" id="A0A931FJK3"/>
<dbReference type="InterPro" id="IPR053256">
    <property type="entry name" value="Kelch_repeat-containing"/>
</dbReference>
<dbReference type="RefSeq" id="WP_196286314.1">
    <property type="nucleotide sequence ID" value="NZ_JADQDP010000002.1"/>
</dbReference>
<dbReference type="EMBL" id="JADQDP010000002">
    <property type="protein sequence ID" value="MBF9141988.1"/>
    <property type="molecule type" value="Genomic_DNA"/>
</dbReference>
<dbReference type="InterPro" id="IPR006652">
    <property type="entry name" value="Kelch_1"/>
</dbReference>
<feature type="domain" description="Malectin" evidence="1">
    <location>
        <begin position="22"/>
        <end position="161"/>
    </location>
</feature>
<sequence length="681" mass="72332">MLTLFTLLTSACLHPAANGDTVRIDCGSSQAYRTTDGRLFLADQYYTGGRPYANPAIVDIAGTADDALYRTERSGPPWLAPLRYDIPVPAGDYLVRVHLAEIYHGATNGGPGGSGRRVFSMRLEDQRVLINHDLNATAGPMTAVVKEYRATVTDGFASLEFVPMVDQPTVTAIEVLRQPAGSTPAPACAWTPRAASVLERKEGQCGLVGNQFYTFGGYYRGLLATNLTQRYDLAANTWATLTPMPLMATHTAAAVAGPTIWIMGGFVGNYPGVVTDAVQVYDTRTDTWRMGPPLPARRGAGAAALLGRQLHYFGGVEADIQTDSPMHYVLNLDNEAAGWQVAAPLPLPRCHLGGASVGGKIYALAGQHGHNISVTQTALVHEYDPLTNAWTRLRDFPTVRSHFEGTVTPLDGRLLTIGGQDDYTNREDVLSYDPGTDQWTELCRLPTMLGGAFATVLNNTLIVAQGEIEGALGPETATRTTPLARTPAYNLHFSRAQLSAQVVAGGQVAVRNLLWTPSGTANYTLSALPAWLTLAAGARTGTVDPSGQYVVLQADATGLAPGTYTATLQATAPGYAAASSTFTLTVTAPLATAVAASPALLRLFPNPAADQTTLQFTAPSTQLAQVEVHNGLGQLVWQGAHPAAPGDNRLALPTYLLAPGVYTVRLRLREGSTTARLVLAR</sequence>
<dbReference type="PANTHER" id="PTHR46773:SF5">
    <property type="entry name" value="OS04G0487100 PROTEIN"/>
    <property type="match status" value="1"/>
</dbReference>
<dbReference type="SUPFAM" id="SSF50965">
    <property type="entry name" value="Galactose oxidase, central domain"/>
    <property type="match status" value="1"/>
</dbReference>
<comment type="caution">
    <text evidence="2">The sequence shown here is derived from an EMBL/GenBank/DDBJ whole genome shotgun (WGS) entry which is preliminary data.</text>
</comment>
<evidence type="ECO:0000313" key="2">
    <source>
        <dbReference type="EMBL" id="MBF9141988.1"/>
    </source>
</evidence>
<dbReference type="InterPro" id="IPR021720">
    <property type="entry name" value="Malectin_dom"/>
</dbReference>
<name>A0A931FJK3_9BACT</name>
<dbReference type="InterPro" id="IPR013783">
    <property type="entry name" value="Ig-like_fold"/>
</dbReference>
<dbReference type="PANTHER" id="PTHR46773">
    <property type="match status" value="1"/>
</dbReference>
<dbReference type="Gene3D" id="2.60.40.10">
    <property type="entry name" value="Immunoglobulins"/>
    <property type="match status" value="1"/>
</dbReference>
<organism evidence="2 3">
    <name type="scientific">Hymenobacter properus</name>
    <dbReference type="NCBI Taxonomy" id="2791026"/>
    <lineage>
        <taxon>Bacteria</taxon>
        <taxon>Pseudomonadati</taxon>
        <taxon>Bacteroidota</taxon>
        <taxon>Cytophagia</taxon>
        <taxon>Cytophagales</taxon>
        <taxon>Hymenobacteraceae</taxon>
        <taxon>Hymenobacter</taxon>
    </lineage>
</organism>
<reference evidence="2 3" key="1">
    <citation type="submission" date="2020-11" db="EMBL/GenBank/DDBJ databases">
        <authorList>
            <person name="Kim M.K."/>
        </authorList>
    </citation>
    <scope>NUCLEOTIDE SEQUENCE [LARGE SCALE GENOMIC DNA]</scope>
    <source>
        <strain evidence="2 3">BT439</strain>
    </source>
</reference>
<evidence type="ECO:0000313" key="3">
    <source>
        <dbReference type="Proteomes" id="UP000645610"/>
    </source>
</evidence>
<accession>A0A931FJK3</accession>
<dbReference type="SUPFAM" id="SSF49785">
    <property type="entry name" value="Galactose-binding domain-like"/>
    <property type="match status" value="1"/>
</dbReference>
<dbReference type="Pfam" id="PF24681">
    <property type="entry name" value="Kelch_KLHDC2_KLHL20_DRC7"/>
    <property type="match status" value="1"/>
</dbReference>
<dbReference type="NCBIfam" id="TIGR04183">
    <property type="entry name" value="Por_Secre_tail"/>
    <property type="match status" value="1"/>
</dbReference>
<dbReference type="InterPro" id="IPR026444">
    <property type="entry name" value="Secre_tail"/>
</dbReference>
<keyword evidence="3" id="KW-1185">Reference proteome</keyword>
<evidence type="ECO:0000259" key="1">
    <source>
        <dbReference type="Pfam" id="PF11721"/>
    </source>
</evidence>
<dbReference type="Proteomes" id="UP000645610">
    <property type="component" value="Unassembled WGS sequence"/>
</dbReference>
<dbReference type="SMART" id="SM00612">
    <property type="entry name" value="Kelch"/>
    <property type="match status" value="4"/>
</dbReference>
<dbReference type="InterPro" id="IPR015915">
    <property type="entry name" value="Kelch-typ_b-propeller"/>
</dbReference>
<protein>
    <submittedName>
        <fullName evidence="2">T9SS type A sorting domain-containing protein</fullName>
    </submittedName>
</protein>
<dbReference type="Gene3D" id="2.120.10.80">
    <property type="entry name" value="Kelch-type beta propeller"/>
    <property type="match status" value="2"/>
</dbReference>
<dbReference type="Gene3D" id="2.60.120.430">
    <property type="entry name" value="Galactose-binding lectin"/>
    <property type="match status" value="1"/>
</dbReference>
<dbReference type="InterPro" id="IPR011043">
    <property type="entry name" value="Gal_Oxase/kelch_b-propeller"/>
</dbReference>